<dbReference type="EMBL" id="KF730862">
    <property type="protein sequence ID" value="AHK05944.1"/>
    <property type="molecule type" value="mRNA"/>
</dbReference>
<feature type="compositionally biased region" description="Low complexity" evidence="13">
    <location>
        <begin position="370"/>
        <end position="385"/>
    </location>
</feature>
<dbReference type="FunFam" id="1.10.30.10:FF:000027">
    <property type="entry name" value="Transcription factor SOX-30"/>
    <property type="match status" value="1"/>
</dbReference>
<keyword evidence="2" id="KW-0963">Cytoplasm</keyword>
<comment type="function">
    <text evidence="9">Acts both as a transcriptional activator and a repressor. Binds to the DNA sequence 5'-ACAAT-3' and shows a preference for guanine residues surrounding this core motif. Binds to its own promoter and activates its own transcription. Required to activate the expression of postmeiotic genes involved in spermiogenesis. Binds to the promoter region of CTNNB1 and represses its transcription which leads to inhibition of Wnt signaling. Also inhibits Wnt signaling by binding to the CTNNB1 protein, preventing interaction of CTNNB1 with TCF7L2/TCF4.</text>
</comment>
<evidence type="ECO:0000256" key="5">
    <source>
        <dbReference type="ARBA" id="ARBA00023125"/>
    </source>
</evidence>
<dbReference type="PANTHER" id="PTHR47279:SF1">
    <property type="entry name" value="TRANSCRIPTION FACTOR SOX-30"/>
    <property type="match status" value="1"/>
</dbReference>
<name>W8FWD1_PLEAT</name>
<dbReference type="InterPro" id="IPR052856">
    <property type="entry name" value="SOX30_TF"/>
</dbReference>
<dbReference type="GO" id="GO:0005737">
    <property type="term" value="C:cytoplasm"/>
    <property type="evidence" value="ECO:0007669"/>
    <property type="project" value="UniProtKB-SubCell"/>
</dbReference>
<keyword evidence="8 12" id="KW-0539">Nucleus</keyword>
<evidence type="ECO:0000256" key="11">
    <source>
        <dbReference type="ARBA" id="ARBA00070331"/>
    </source>
</evidence>
<feature type="domain" description="HMG box" evidence="14">
    <location>
        <begin position="220"/>
        <end position="288"/>
    </location>
</feature>
<dbReference type="PROSITE" id="PS50118">
    <property type="entry name" value="HMG_BOX_2"/>
    <property type="match status" value="1"/>
</dbReference>
<comment type="subcellular location">
    <subcellularLocation>
        <location evidence="1">Cytoplasm</location>
    </subcellularLocation>
</comment>
<evidence type="ECO:0000256" key="13">
    <source>
        <dbReference type="SAM" id="MobiDB-lite"/>
    </source>
</evidence>
<protein>
    <recommendedName>
        <fullName evidence="11">Transcription factor SOX-30</fullName>
    </recommendedName>
</protein>
<evidence type="ECO:0000256" key="7">
    <source>
        <dbReference type="ARBA" id="ARBA00023163"/>
    </source>
</evidence>
<feature type="compositionally biased region" description="Basic and acidic residues" evidence="13">
    <location>
        <begin position="14"/>
        <end position="23"/>
    </location>
</feature>
<accession>W8FWD1</accession>
<dbReference type="InterPro" id="IPR036910">
    <property type="entry name" value="HMG_box_dom_sf"/>
</dbReference>
<evidence type="ECO:0000313" key="15">
    <source>
        <dbReference type="EMBL" id="AHK05944.1"/>
    </source>
</evidence>
<keyword evidence="4" id="KW-0805">Transcription regulation</keyword>
<feature type="compositionally biased region" description="Basic and acidic residues" evidence="13">
    <location>
        <begin position="31"/>
        <end position="71"/>
    </location>
</feature>
<evidence type="ECO:0000259" key="14">
    <source>
        <dbReference type="PROSITE" id="PS50118"/>
    </source>
</evidence>
<reference evidence="15" key="1">
    <citation type="submission" date="2013-10" db="EMBL/GenBank/DDBJ databases">
        <title>Cloning sequence analysis and expression in adult tissues of eight Sox genes in ayu, Plecoglossus altivelis.</title>
        <authorList>
            <person name="Wang J."/>
            <person name="Miao L."/>
            <person name="Li M."/>
        </authorList>
    </citation>
    <scope>NUCLEOTIDE SEQUENCE</scope>
</reference>
<sequence length="599" mass="66259">MDRHPKRRAQMTLKKSEQKRNELDVQLPSKTDIRGKGESSTDKHGGGEEQSLKREEGRVRSECSEDVRSKPDATLPADNRCDGALVPVISTQRQRRTTQVHPIEDTSAIVPQKLDGPVKSEVVVSTPTRDISNGTQDQVHTPLIHTVDLPHPVALTNTESFSFREDEPQITLSRVPFPLSIPLVPEPSVRVNTEGMDLTIPPAGSATLNVPESATRNGYIKRPMNAFMVWARIHRPALSRINPTANNADISVQLGYEWSRLTEVQKRPYYEESRRLKEVHRQKYPGWIYQPRAGRKRGYVVTSDTLGPSSSFSTVSSGSDPQAYTHICMSQTRTGPATLNSFSPYMLDSASGSGDHLSPVSEPAVNQPHSTAPPYYQSSSPQPATVTPSTQSRCPRASLVPNPKSSSPEATRRPYTRRASRRPHYRMASEGPSCNMAACSRPPQGLTHPHLYPSTSVPHFFSGPRYPFNPSFFFPGSPFYPTGFPMGSYSYPERPNPMADVIGFYEQRFQRHEALLSALNRDYLYQAPVASTEVEGSAPANPPPPPPSCGEYLSTAPGLDVGALETVLTTPSPENLAHVQRVYTAMENQEEEVLVLRIL</sequence>
<evidence type="ECO:0000256" key="9">
    <source>
        <dbReference type="ARBA" id="ARBA00054217"/>
    </source>
</evidence>
<dbReference type="AlphaFoldDB" id="W8FWD1"/>
<dbReference type="GO" id="GO:0001228">
    <property type="term" value="F:DNA-binding transcription activator activity, RNA polymerase II-specific"/>
    <property type="evidence" value="ECO:0007669"/>
    <property type="project" value="UniProtKB-ARBA"/>
</dbReference>
<feature type="DNA-binding region" description="HMG box" evidence="12">
    <location>
        <begin position="220"/>
        <end position="288"/>
    </location>
</feature>
<evidence type="ECO:0000256" key="6">
    <source>
        <dbReference type="ARBA" id="ARBA00023159"/>
    </source>
</evidence>
<dbReference type="PANTHER" id="PTHR47279">
    <property type="entry name" value="TRANSCRIPTION FACTOR SOX-30"/>
    <property type="match status" value="1"/>
</dbReference>
<feature type="compositionally biased region" description="Basic residues" evidence="13">
    <location>
        <begin position="414"/>
        <end position="425"/>
    </location>
</feature>
<feature type="region of interest" description="Disordered" evidence="13">
    <location>
        <begin position="1"/>
        <end position="79"/>
    </location>
</feature>
<dbReference type="InterPro" id="IPR009071">
    <property type="entry name" value="HMG_box_dom"/>
</dbReference>
<proteinExistence type="evidence at transcript level"/>
<evidence type="ECO:0000256" key="2">
    <source>
        <dbReference type="ARBA" id="ARBA00022490"/>
    </source>
</evidence>
<dbReference type="Pfam" id="PF00505">
    <property type="entry name" value="HMG_box"/>
    <property type="match status" value="1"/>
</dbReference>
<evidence type="ECO:0000256" key="10">
    <source>
        <dbReference type="ARBA" id="ARBA00063959"/>
    </source>
</evidence>
<comment type="subunit">
    <text evidence="10">Interacts with CTNNB1, competitively inhibiting CTNNB1-TCF7L2/TCF4 interaction.</text>
</comment>
<evidence type="ECO:0000256" key="3">
    <source>
        <dbReference type="ARBA" id="ARBA00022491"/>
    </source>
</evidence>
<evidence type="ECO:0000256" key="4">
    <source>
        <dbReference type="ARBA" id="ARBA00023015"/>
    </source>
</evidence>
<dbReference type="Gene3D" id="1.10.30.10">
    <property type="entry name" value="High mobility group box domain"/>
    <property type="match status" value="1"/>
</dbReference>
<keyword evidence="3" id="KW-0678">Repressor</keyword>
<evidence type="ECO:0000256" key="1">
    <source>
        <dbReference type="ARBA" id="ARBA00004496"/>
    </source>
</evidence>
<dbReference type="SUPFAM" id="SSF47095">
    <property type="entry name" value="HMG-box"/>
    <property type="match status" value="1"/>
</dbReference>
<evidence type="ECO:0000256" key="8">
    <source>
        <dbReference type="ARBA" id="ARBA00023242"/>
    </source>
</evidence>
<dbReference type="GO" id="GO:0005634">
    <property type="term" value="C:nucleus"/>
    <property type="evidence" value="ECO:0007669"/>
    <property type="project" value="UniProtKB-UniRule"/>
</dbReference>
<keyword evidence="5 12" id="KW-0238">DNA-binding</keyword>
<keyword evidence="7" id="KW-0804">Transcription</keyword>
<dbReference type="CDD" id="cd22033">
    <property type="entry name" value="HMG-box_SoxH_SOX30"/>
    <property type="match status" value="1"/>
</dbReference>
<dbReference type="SMART" id="SM00398">
    <property type="entry name" value="HMG"/>
    <property type="match status" value="1"/>
</dbReference>
<evidence type="ECO:0000256" key="12">
    <source>
        <dbReference type="PROSITE-ProRule" id="PRU00267"/>
    </source>
</evidence>
<dbReference type="GO" id="GO:1990837">
    <property type="term" value="F:sequence-specific double-stranded DNA binding"/>
    <property type="evidence" value="ECO:0007669"/>
    <property type="project" value="TreeGrafter"/>
</dbReference>
<organism evidence="15">
    <name type="scientific">Plecoglossus altivelis</name>
    <name type="common">Ayu sweetfish</name>
    <name type="synonym">Salmo altivelis</name>
    <dbReference type="NCBI Taxonomy" id="61084"/>
    <lineage>
        <taxon>Eukaryota</taxon>
        <taxon>Metazoa</taxon>
        <taxon>Chordata</taxon>
        <taxon>Craniata</taxon>
        <taxon>Vertebrata</taxon>
        <taxon>Euteleostomi</taxon>
        <taxon>Actinopterygii</taxon>
        <taxon>Neopterygii</taxon>
        <taxon>Teleostei</taxon>
        <taxon>Stomiati</taxon>
        <taxon>Osmeriformes</taxon>
        <taxon>Plecoglossus</taxon>
    </lineage>
</organism>
<feature type="region of interest" description="Disordered" evidence="13">
    <location>
        <begin position="350"/>
        <end position="433"/>
    </location>
</feature>
<keyword evidence="6" id="KW-0010">Activator</keyword>